<keyword evidence="1" id="KW-0472">Membrane</keyword>
<keyword evidence="1" id="KW-0812">Transmembrane</keyword>
<accession>A0A2C9US24</accession>
<feature type="transmembrane region" description="Helical" evidence="1">
    <location>
        <begin position="164"/>
        <end position="180"/>
    </location>
</feature>
<protein>
    <submittedName>
        <fullName evidence="2">Uncharacterized protein</fullName>
    </submittedName>
</protein>
<dbReference type="InterPro" id="IPR056894">
    <property type="entry name" value="AtTam38"/>
</dbReference>
<evidence type="ECO:0000313" key="2">
    <source>
        <dbReference type="EMBL" id="OAY34116.1"/>
    </source>
</evidence>
<proteinExistence type="predicted"/>
<keyword evidence="1" id="KW-1133">Transmembrane helix</keyword>
<sequence length="345" mass="38378">MSMPIATLSSPAFKIPSLHRLNYRFRNQTVSFRSSSIKTLPFNPQPTRKRFGLFYSRNLGFCLNASENGQGERKTSVDDDAERLARGESTMPDRFRHLTKEAPDPPVRWPWFVALGFLVYAWRAVLFELGNWKKGALAVVSFVGYLLKLLLAVIFHFIGDPVTSMIGCIETLIYIVRAFYSGIVAYAPIPELTMIIVLASAVLAIAEAAAPDSIVSQPYLLTMSGLVGYAAVRNYISEPFFWTLLLGFYGFSRLVKKRDHVTSALPAAAVLAAIGEPWVRVLVMLSYLALAISHHSRKLSKEKEEVEVVATGQRVPVPLLCAALAIGIRLAAKWAGYRHLTWMIV</sequence>
<feature type="transmembrane region" description="Helical" evidence="1">
    <location>
        <begin position="136"/>
        <end position="158"/>
    </location>
</feature>
<dbReference type="OMA" id="MPSRFRY"/>
<dbReference type="GO" id="GO:0009409">
    <property type="term" value="P:response to cold"/>
    <property type="evidence" value="ECO:0007669"/>
    <property type="project" value="EnsemblPlants"/>
</dbReference>
<feature type="transmembrane region" description="Helical" evidence="1">
    <location>
        <begin position="239"/>
        <end position="255"/>
    </location>
</feature>
<name>A0A2C9US24_MANES</name>
<gene>
    <name evidence="2" type="ORF">MANES_13G151300v8</name>
</gene>
<dbReference type="AlphaFoldDB" id="A0A2C9US24"/>
<feature type="transmembrane region" description="Helical" evidence="1">
    <location>
        <begin position="109"/>
        <end position="129"/>
    </location>
</feature>
<dbReference type="OrthoDB" id="1930779at2759"/>
<dbReference type="Proteomes" id="UP000091857">
    <property type="component" value="Chromosome 13"/>
</dbReference>
<reference evidence="3" key="1">
    <citation type="journal article" date="2016" name="Nat. Biotechnol.">
        <title>Sequencing wild and cultivated cassava and related species reveals extensive interspecific hybridization and genetic diversity.</title>
        <authorList>
            <person name="Bredeson J.V."/>
            <person name="Lyons J.B."/>
            <person name="Prochnik S.E."/>
            <person name="Wu G.A."/>
            <person name="Ha C.M."/>
            <person name="Edsinger-Gonzales E."/>
            <person name="Grimwood J."/>
            <person name="Schmutz J."/>
            <person name="Rabbi I.Y."/>
            <person name="Egesi C."/>
            <person name="Nauluvula P."/>
            <person name="Lebot V."/>
            <person name="Ndunguru J."/>
            <person name="Mkamilo G."/>
            <person name="Bart R.S."/>
            <person name="Setter T.L."/>
            <person name="Gleadow R.M."/>
            <person name="Kulakow P."/>
            <person name="Ferguson M.E."/>
            <person name="Rounsley S."/>
            <person name="Rokhsar D.S."/>
        </authorList>
    </citation>
    <scope>NUCLEOTIDE SEQUENCE [LARGE SCALE GENOMIC DNA]</scope>
    <source>
        <strain evidence="3">cv. AM560-2</strain>
    </source>
</reference>
<evidence type="ECO:0000256" key="1">
    <source>
        <dbReference type="SAM" id="Phobius"/>
    </source>
</evidence>
<evidence type="ECO:0000313" key="3">
    <source>
        <dbReference type="Proteomes" id="UP000091857"/>
    </source>
</evidence>
<dbReference type="Pfam" id="PF25114">
    <property type="entry name" value="AtTam38"/>
    <property type="match status" value="1"/>
</dbReference>
<dbReference type="STRING" id="3983.A0A2C9US24"/>
<feature type="transmembrane region" description="Helical" evidence="1">
    <location>
        <begin position="192"/>
        <end position="210"/>
    </location>
</feature>
<comment type="caution">
    <text evidence="2">The sequence shown here is derived from an EMBL/GenBank/DDBJ whole genome shotgun (WGS) entry which is preliminary data.</text>
</comment>
<dbReference type="Gramene" id="Manes.13G151300.1.v8.1">
    <property type="protein sequence ID" value="Manes.13G151300.1.v8.1.CDS"/>
    <property type="gene ID" value="Manes.13G151300.v8.1"/>
</dbReference>
<keyword evidence="3" id="KW-1185">Reference proteome</keyword>
<organism evidence="2 3">
    <name type="scientific">Manihot esculenta</name>
    <name type="common">Cassava</name>
    <name type="synonym">Jatropha manihot</name>
    <dbReference type="NCBI Taxonomy" id="3983"/>
    <lineage>
        <taxon>Eukaryota</taxon>
        <taxon>Viridiplantae</taxon>
        <taxon>Streptophyta</taxon>
        <taxon>Embryophyta</taxon>
        <taxon>Tracheophyta</taxon>
        <taxon>Spermatophyta</taxon>
        <taxon>Magnoliopsida</taxon>
        <taxon>eudicotyledons</taxon>
        <taxon>Gunneridae</taxon>
        <taxon>Pentapetalae</taxon>
        <taxon>rosids</taxon>
        <taxon>fabids</taxon>
        <taxon>Malpighiales</taxon>
        <taxon>Euphorbiaceae</taxon>
        <taxon>Crotonoideae</taxon>
        <taxon>Manihoteae</taxon>
        <taxon>Manihot</taxon>
    </lineage>
</organism>
<dbReference type="EMBL" id="CM004399">
    <property type="protein sequence ID" value="OAY34116.1"/>
    <property type="molecule type" value="Genomic_DNA"/>
</dbReference>